<protein>
    <submittedName>
        <fullName evidence="2">Uncharacterized protein</fullName>
    </submittedName>
</protein>
<evidence type="ECO:0000313" key="2">
    <source>
        <dbReference type="EMBL" id="KAK4563193.1"/>
    </source>
</evidence>
<keyword evidence="3" id="KW-1185">Reference proteome</keyword>
<dbReference type="Proteomes" id="UP001324115">
    <property type="component" value="Unassembled WGS sequence"/>
</dbReference>
<keyword evidence="1" id="KW-1133">Transmembrane helix</keyword>
<dbReference type="PANTHER" id="PTHR34741:SF2">
    <property type="entry name" value="VESICLE TRANSPORT PROTEIN"/>
    <property type="match status" value="1"/>
</dbReference>
<keyword evidence="1" id="KW-0472">Membrane</keyword>
<dbReference type="EMBL" id="JAXUIC010000011">
    <property type="protein sequence ID" value="KAK4563193.1"/>
    <property type="molecule type" value="Genomic_DNA"/>
</dbReference>
<reference evidence="2 3" key="1">
    <citation type="journal article" date="2023" name="G3 (Bethesda)">
        <title>A haplotype-resolved chromosome-scale genome for Quercus rubra L. provides insights into the genetics of adaptive traits for red oak species.</title>
        <authorList>
            <person name="Kapoor B."/>
            <person name="Jenkins J."/>
            <person name="Schmutz J."/>
            <person name="Zhebentyayeva T."/>
            <person name="Kuelheim C."/>
            <person name="Coggeshall M."/>
            <person name="Heim C."/>
            <person name="Lasky J.R."/>
            <person name="Leites L."/>
            <person name="Islam-Faridi N."/>
            <person name="Romero-Severson J."/>
            <person name="DeLeo V.L."/>
            <person name="Lucas S.M."/>
            <person name="Lazic D."/>
            <person name="Gailing O."/>
            <person name="Carlson J."/>
            <person name="Staton M."/>
        </authorList>
    </citation>
    <scope>NUCLEOTIDE SEQUENCE [LARGE SCALE GENOMIC DNA]</scope>
    <source>
        <strain evidence="2">Pseudo-F2</strain>
    </source>
</reference>
<feature type="transmembrane region" description="Helical" evidence="1">
    <location>
        <begin position="25"/>
        <end position="46"/>
    </location>
</feature>
<accession>A0AAN7I7P7</accession>
<gene>
    <name evidence="2" type="ORF">RGQ29_005631</name>
</gene>
<sequence length="102" mass="11187">MITLSTAIEIALKAIKINSQDPSTFHLFSLLILFAFAALFVSQFISSILPVTTNVLDCVGLFFAGASFCYAISITIPPSLKFITWTVFSISLLVIGFLSHYF</sequence>
<dbReference type="PANTHER" id="PTHR34741">
    <property type="entry name" value="IMAP FAMILY MEMBER 1, PUTATIVE-RELATED"/>
    <property type="match status" value="1"/>
</dbReference>
<name>A0AAN7I7P7_QUERU</name>
<organism evidence="2 3">
    <name type="scientific">Quercus rubra</name>
    <name type="common">Northern red oak</name>
    <name type="synonym">Quercus borealis</name>
    <dbReference type="NCBI Taxonomy" id="3512"/>
    <lineage>
        <taxon>Eukaryota</taxon>
        <taxon>Viridiplantae</taxon>
        <taxon>Streptophyta</taxon>
        <taxon>Embryophyta</taxon>
        <taxon>Tracheophyta</taxon>
        <taxon>Spermatophyta</taxon>
        <taxon>Magnoliopsida</taxon>
        <taxon>eudicotyledons</taxon>
        <taxon>Gunneridae</taxon>
        <taxon>Pentapetalae</taxon>
        <taxon>rosids</taxon>
        <taxon>fabids</taxon>
        <taxon>Fagales</taxon>
        <taxon>Fagaceae</taxon>
        <taxon>Quercus</taxon>
    </lineage>
</organism>
<feature type="transmembrane region" description="Helical" evidence="1">
    <location>
        <begin position="58"/>
        <end position="76"/>
    </location>
</feature>
<keyword evidence="1" id="KW-0812">Transmembrane</keyword>
<evidence type="ECO:0000256" key="1">
    <source>
        <dbReference type="SAM" id="Phobius"/>
    </source>
</evidence>
<proteinExistence type="predicted"/>
<feature type="transmembrane region" description="Helical" evidence="1">
    <location>
        <begin position="82"/>
        <end position="101"/>
    </location>
</feature>
<dbReference type="AlphaFoldDB" id="A0AAN7I7P7"/>
<comment type="caution">
    <text evidence="2">The sequence shown here is derived from an EMBL/GenBank/DDBJ whole genome shotgun (WGS) entry which is preliminary data.</text>
</comment>
<evidence type="ECO:0000313" key="3">
    <source>
        <dbReference type="Proteomes" id="UP001324115"/>
    </source>
</evidence>